<dbReference type="GeneID" id="73291042"/>
<proteinExistence type="predicted"/>
<feature type="transmembrane region" description="Helical" evidence="1">
    <location>
        <begin position="38"/>
        <end position="64"/>
    </location>
</feature>
<organism evidence="2 3">
    <name type="scientific">Natronosalvus rutilus</name>
    <dbReference type="NCBI Taxonomy" id="2953753"/>
    <lineage>
        <taxon>Archaea</taxon>
        <taxon>Methanobacteriati</taxon>
        <taxon>Methanobacteriota</taxon>
        <taxon>Stenosarchaea group</taxon>
        <taxon>Halobacteria</taxon>
        <taxon>Halobacteriales</taxon>
        <taxon>Natrialbaceae</taxon>
        <taxon>Natronosalvus</taxon>
    </lineage>
</organism>
<keyword evidence="1" id="KW-1133">Transmembrane helix</keyword>
<protein>
    <submittedName>
        <fullName evidence="2">Uncharacterized protein</fullName>
    </submittedName>
</protein>
<dbReference type="EMBL" id="CP100355">
    <property type="protein sequence ID" value="UTF52755.1"/>
    <property type="molecule type" value="Genomic_DNA"/>
</dbReference>
<sequence>MNPAADALPDDPLDWLFERLQDVVWADDPRRQIAANMLLFIIALVSSTVTLGATLVLAFVFLSFGSIGVARFVWHLVRG</sequence>
<accession>A0A9E7N767</accession>
<keyword evidence="1" id="KW-0472">Membrane</keyword>
<evidence type="ECO:0000313" key="3">
    <source>
        <dbReference type="Proteomes" id="UP001056855"/>
    </source>
</evidence>
<name>A0A9E7N767_9EURY</name>
<reference evidence="2" key="1">
    <citation type="submission" date="2022-06" db="EMBL/GenBank/DDBJ databases">
        <title>Diverse halophilic archaea isolated from saline environments.</title>
        <authorList>
            <person name="Cui H.-L."/>
        </authorList>
    </citation>
    <scope>NUCLEOTIDE SEQUENCE</scope>
    <source>
        <strain evidence="2">WLHS1</strain>
    </source>
</reference>
<evidence type="ECO:0000256" key="1">
    <source>
        <dbReference type="SAM" id="Phobius"/>
    </source>
</evidence>
<dbReference type="KEGG" id="sawl:NGM29_13310"/>
<dbReference type="AlphaFoldDB" id="A0A9E7N767"/>
<dbReference type="Proteomes" id="UP001056855">
    <property type="component" value="Chromosome"/>
</dbReference>
<evidence type="ECO:0000313" key="2">
    <source>
        <dbReference type="EMBL" id="UTF52755.1"/>
    </source>
</evidence>
<dbReference type="RefSeq" id="WP_254156797.1">
    <property type="nucleotide sequence ID" value="NZ_CP100355.1"/>
</dbReference>
<gene>
    <name evidence="2" type="ORF">NGM29_13310</name>
</gene>
<keyword evidence="1" id="KW-0812">Transmembrane</keyword>
<keyword evidence="3" id="KW-1185">Reference proteome</keyword>